<reference evidence="4" key="2">
    <citation type="journal article" date="2021" name="PeerJ">
        <title>Extensive microbial diversity within the chicken gut microbiome revealed by metagenomics and culture.</title>
        <authorList>
            <person name="Gilroy R."/>
            <person name="Ravi A."/>
            <person name="Getino M."/>
            <person name="Pursley I."/>
            <person name="Horton D.L."/>
            <person name="Alikhan N.F."/>
            <person name="Baker D."/>
            <person name="Gharbi K."/>
            <person name="Hall N."/>
            <person name="Watson M."/>
            <person name="Adriaenssens E.M."/>
            <person name="Foster-Nyarko E."/>
            <person name="Jarju S."/>
            <person name="Secka A."/>
            <person name="Antonio M."/>
            <person name="Oren A."/>
            <person name="Chaudhuri R.R."/>
            <person name="La Ragione R."/>
            <person name="Hildebrand F."/>
            <person name="Pallen M.J."/>
        </authorList>
    </citation>
    <scope>NUCLEOTIDE SEQUENCE</scope>
    <source>
        <strain evidence="4">CHK136-897</strain>
    </source>
</reference>
<feature type="chain" id="PRO_5038405364" evidence="2">
    <location>
        <begin position="21"/>
        <end position="250"/>
    </location>
</feature>
<evidence type="ECO:0000313" key="5">
    <source>
        <dbReference type="Proteomes" id="UP000824142"/>
    </source>
</evidence>
<feature type="domain" description="Outer membrane protein beta-barrel" evidence="3">
    <location>
        <begin position="7"/>
        <end position="250"/>
    </location>
</feature>
<dbReference type="AlphaFoldDB" id="A0A9D1MRT0"/>
<evidence type="ECO:0000313" key="4">
    <source>
        <dbReference type="EMBL" id="HIU65425.1"/>
    </source>
</evidence>
<comment type="caution">
    <text evidence="4">The sequence shown here is derived from an EMBL/GenBank/DDBJ whole genome shotgun (WGS) entry which is preliminary data.</text>
</comment>
<dbReference type="Pfam" id="PF13505">
    <property type="entry name" value="OMP_b-brl"/>
    <property type="match status" value="1"/>
</dbReference>
<dbReference type="SUPFAM" id="SSF56925">
    <property type="entry name" value="OMPA-like"/>
    <property type="match status" value="1"/>
</dbReference>
<evidence type="ECO:0000256" key="2">
    <source>
        <dbReference type="SAM" id="SignalP"/>
    </source>
</evidence>
<evidence type="ECO:0000259" key="3">
    <source>
        <dbReference type="Pfam" id="PF13505"/>
    </source>
</evidence>
<accession>A0A9D1MRT0</accession>
<dbReference type="Proteomes" id="UP000824142">
    <property type="component" value="Unassembled WGS sequence"/>
</dbReference>
<organism evidence="4 5">
    <name type="scientific">Candidatus Enterousia avicola</name>
    <dbReference type="NCBI Taxonomy" id="2840787"/>
    <lineage>
        <taxon>Bacteria</taxon>
        <taxon>Pseudomonadati</taxon>
        <taxon>Pseudomonadota</taxon>
        <taxon>Alphaproteobacteria</taxon>
        <taxon>Candidatus Enterousia</taxon>
    </lineage>
</organism>
<dbReference type="InterPro" id="IPR011250">
    <property type="entry name" value="OMP/PagP_B-barrel"/>
</dbReference>
<sequence>MKNKLALFIAAALIAPSAFAAEITPYVGLGLVVDKAGTTAKRVKFDQTKAMNPATIGQAFTANAGDDMDFDMAYAGEITAGIKYGNVRGELEVAIRSASEDDYEIFNGTLATVNTPFGQVPVPGEIETSTSVQHNSYMANLYYDFAIADSNWTPYIGAGIGFGTYKQKATVEIDLPDNMEAVASQMGIPVGEMTVADDTLTEFEWQVGLGATYSFTEDWALDIGYKFNSSTVADEFVYAHELKIGARYLF</sequence>
<name>A0A9D1MRT0_9PROT</name>
<proteinExistence type="predicted"/>
<protein>
    <submittedName>
        <fullName evidence="4">Outer membrane beta-barrel protein</fullName>
    </submittedName>
</protein>
<keyword evidence="1 2" id="KW-0732">Signal</keyword>
<gene>
    <name evidence="4" type="ORF">IAC63_02170</name>
</gene>
<dbReference type="Gene3D" id="2.40.160.20">
    <property type="match status" value="1"/>
</dbReference>
<reference evidence="4" key="1">
    <citation type="submission" date="2020-10" db="EMBL/GenBank/DDBJ databases">
        <authorList>
            <person name="Gilroy R."/>
        </authorList>
    </citation>
    <scope>NUCLEOTIDE SEQUENCE</scope>
    <source>
        <strain evidence="4">CHK136-897</strain>
    </source>
</reference>
<evidence type="ECO:0000256" key="1">
    <source>
        <dbReference type="ARBA" id="ARBA00022729"/>
    </source>
</evidence>
<feature type="signal peptide" evidence="2">
    <location>
        <begin position="1"/>
        <end position="20"/>
    </location>
</feature>
<dbReference type="EMBL" id="DVNO01000016">
    <property type="protein sequence ID" value="HIU65425.1"/>
    <property type="molecule type" value="Genomic_DNA"/>
</dbReference>
<dbReference type="InterPro" id="IPR027385">
    <property type="entry name" value="Beta-barrel_OMP"/>
</dbReference>